<dbReference type="RefSeq" id="WP_063696920.1">
    <property type="nucleotide sequence ID" value="NZ_BBIM01000020.1"/>
</dbReference>
<dbReference type="EMBL" id="CP104779">
    <property type="protein sequence ID" value="WPC22697.1"/>
    <property type="molecule type" value="Genomic_DNA"/>
</dbReference>
<evidence type="ECO:0000313" key="2">
    <source>
        <dbReference type="Proteomes" id="UP001302696"/>
    </source>
</evidence>
<proteinExistence type="predicted"/>
<protein>
    <submittedName>
        <fullName evidence="1">Uncharacterized protein</fullName>
    </submittedName>
</protein>
<keyword evidence="1" id="KW-0614">Plasmid</keyword>
<accession>A0ABZ0Q981</accession>
<keyword evidence="2" id="KW-1185">Reference proteome</keyword>
<gene>
    <name evidence="1" type="ORF">N6G96_10395</name>
</gene>
<sequence length="256" mass="29254">MSIKGGSQDFLVAGYLNSPEDIRFGDGDHAYTKLTLLSEIPYSIDREESPYENKISFYISNLQDIFIDDENDSEESRKEAIWKFLHNQIIIVRPIVEITNDRIYYKGKQPTLRKMNAEFNPLDVRMVMIPQFSTNNTNPDIQSKIDFENSLVEQKVIGRLKEPWSHESDDNPDAVLWNDDGQLTLYGVISNQSYTAGEIAFRVDNGSLKKTEINTNDDAWYGNQYTCDDVVFIDKAALISELDRAVTSGVSRILCK</sequence>
<reference evidence="2" key="1">
    <citation type="submission" date="2024-06" db="EMBL/GenBank/DDBJ databases">
        <authorList>
            <person name="Chang H.C."/>
            <person name="Mun S.Y."/>
        </authorList>
    </citation>
    <scope>NUCLEOTIDE SEQUENCE [LARGE SCALE GENOMIC DNA]</scope>
    <source>
        <strain evidence="2">KT1</strain>
        <plasmid evidence="2">pCM-KT1-1</plasmid>
    </source>
</reference>
<evidence type="ECO:0000313" key="1">
    <source>
        <dbReference type="EMBL" id="WPC22697.1"/>
    </source>
</evidence>
<organism evidence="1 2">
    <name type="scientific">Pediococcus inopinatus</name>
    <dbReference type="NCBI Taxonomy" id="114090"/>
    <lineage>
        <taxon>Bacteria</taxon>
        <taxon>Bacillati</taxon>
        <taxon>Bacillota</taxon>
        <taxon>Bacilli</taxon>
        <taxon>Lactobacillales</taxon>
        <taxon>Lactobacillaceae</taxon>
        <taxon>Pediococcus</taxon>
    </lineage>
</organism>
<name>A0ABZ0Q981_9LACO</name>
<geneLocation type="plasmid" evidence="1 2">
    <name>pCM-KT1-1</name>
</geneLocation>
<dbReference type="Proteomes" id="UP001302696">
    <property type="component" value="Plasmid pCM-KT1-1"/>
</dbReference>